<comment type="caution">
    <text evidence="2">The sequence shown here is derived from an EMBL/GenBank/DDBJ whole genome shotgun (WGS) entry which is preliminary data.</text>
</comment>
<evidence type="ECO:0000256" key="1">
    <source>
        <dbReference type="SAM" id="Phobius"/>
    </source>
</evidence>
<keyword evidence="1" id="KW-0472">Membrane</keyword>
<sequence>MEDNRSGGFWTYRILGIFNNFIAVLFLFGVMVNFGIAGFQPSLLLPLFIAFSILLYTNLSVVFARQVLQARKYLRTRLKDWIRVNAYVTLIYSVFQFLLLLVVLTGSNVLETMGERLGMSVGTVRGVALFCMASSVLLGVHVVLSFRYLRRYGAYFQDPPAEQ</sequence>
<keyword evidence="3" id="KW-1185">Reference proteome</keyword>
<feature type="transmembrane region" description="Helical" evidence="1">
    <location>
        <begin position="12"/>
        <end position="37"/>
    </location>
</feature>
<keyword evidence="1" id="KW-0812">Transmembrane</keyword>
<evidence type="ECO:0000313" key="3">
    <source>
        <dbReference type="Proteomes" id="UP001501207"/>
    </source>
</evidence>
<protein>
    <submittedName>
        <fullName evidence="2">Uncharacterized protein</fullName>
    </submittedName>
</protein>
<organism evidence="2 3">
    <name type="scientific">Compostibacter hankyongensis</name>
    <dbReference type="NCBI Taxonomy" id="1007089"/>
    <lineage>
        <taxon>Bacteria</taxon>
        <taxon>Pseudomonadati</taxon>
        <taxon>Bacteroidota</taxon>
        <taxon>Chitinophagia</taxon>
        <taxon>Chitinophagales</taxon>
        <taxon>Chitinophagaceae</taxon>
        <taxon>Compostibacter</taxon>
    </lineage>
</organism>
<feature type="transmembrane region" description="Helical" evidence="1">
    <location>
        <begin position="43"/>
        <end position="64"/>
    </location>
</feature>
<dbReference type="EMBL" id="BAABFN010000001">
    <property type="protein sequence ID" value="GAA4304105.1"/>
    <property type="molecule type" value="Genomic_DNA"/>
</dbReference>
<feature type="transmembrane region" description="Helical" evidence="1">
    <location>
        <begin position="127"/>
        <end position="149"/>
    </location>
</feature>
<proteinExistence type="predicted"/>
<accession>A0ABP8FID9</accession>
<dbReference type="Proteomes" id="UP001501207">
    <property type="component" value="Unassembled WGS sequence"/>
</dbReference>
<evidence type="ECO:0000313" key="2">
    <source>
        <dbReference type="EMBL" id="GAA4304105.1"/>
    </source>
</evidence>
<keyword evidence="1" id="KW-1133">Transmembrane helix</keyword>
<gene>
    <name evidence="2" type="ORF">GCM10023143_08190</name>
</gene>
<feature type="transmembrane region" description="Helical" evidence="1">
    <location>
        <begin position="84"/>
        <end position="107"/>
    </location>
</feature>
<name>A0ABP8FID9_9BACT</name>
<dbReference type="RefSeq" id="WP_344975782.1">
    <property type="nucleotide sequence ID" value="NZ_BAABFN010000001.1"/>
</dbReference>
<reference evidence="3" key="1">
    <citation type="journal article" date="2019" name="Int. J. Syst. Evol. Microbiol.">
        <title>The Global Catalogue of Microorganisms (GCM) 10K type strain sequencing project: providing services to taxonomists for standard genome sequencing and annotation.</title>
        <authorList>
            <consortium name="The Broad Institute Genomics Platform"/>
            <consortium name="The Broad Institute Genome Sequencing Center for Infectious Disease"/>
            <person name="Wu L."/>
            <person name="Ma J."/>
        </authorList>
    </citation>
    <scope>NUCLEOTIDE SEQUENCE [LARGE SCALE GENOMIC DNA]</scope>
    <source>
        <strain evidence="3">JCM 17664</strain>
    </source>
</reference>